<sequence>MSNNVAVRCSRPISGNELRGCTARASCVMRWMSAVPISCAWIAEPSLLYDVVGSVSTRRFGAHLGCDVIAHIATDRSEFRRVNLLMCGVRSVTILRIGRRTERNVAKRG</sequence>
<accession>C9ZMK4</accession>
<reference evidence="2" key="1">
    <citation type="journal article" date="2010" name="PLoS Negl. Trop. Dis.">
        <title>The genome sequence of Trypanosoma brucei gambiense, causative agent of chronic human african trypanosomiasis.</title>
        <authorList>
            <person name="Jackson A.P."/>
            <person name="Sanders M."/>
            <person name="Berry A."/>
            <person name="McQuillan J."/>
            <person name="Aslett M.A."/>
            <person name="Quail M.A."/>
            <person name="Chukualim B."/>
            <person name="Capewell P."/>
            <person name="MacLeod A."/>
            <person name="Melville S.E."/>
            <person name="Gibson W."/>
            <person name="Barry J.D."/>
            <person name="Berriman M."/>
            <person name="Hertz-Fowler C."/>
        </authorList>
    </citation>
    <scope>NUCLEOTIDE SEQUENCE [LARGE SCALE GENOMIC DNA]</scope>
    <source>
        <strain evidence="2">MHOM/CI/86/DAL972</strain>
    </source>
</reference>
<evidence type="ECO:0000313" key="2">
    <source>
        <dbReference type="Proteomes" id="UP000002316"/>
    </source>
</evidence>
<protein>
    <submittedName>
        <fullName evidence="1">Uncharacterized protein</fullName>
    </submittedName>
</protein>
<dbReference type="AlphaFoldDB" id="C9ZMK4"/>
<dbReference type="EMBL" id="FN554967">
    <property type="protein sequence ID" value="CBH10507.1"/>
    <property type="molecule type" value="Genomic_DNA"/>
</dbReference>
<organism evidence="1 2">
    <name type="scientific">Trypanosoma brucei gambiense (strain MHOM/CI/86/DAL972)</name>
    <dbReference type="NCBI Taxonomy" id="679716"/>
    <lineage>
        <taxon>Eukaryota</taxon>
        <taxon>Discoba</taxon>
        <taxon>Euglenozoa</taxon>
        <taxon>Kinetoplastea</taxon>
        <taxon>Metakinetoplastina</taxon>
        <taxon>Trypanosomatida</taxon>
        <taxon>Trypanosomatidae</taxon>
        <taxon>Trypanosoma</taxon>
    </lineage>
</organism>
<dbReference type="RefSeq" id="XP_011772796.1">
    <property type="nucleotide sequence ID" value="XM_011774494.1"/>
</dbReference>
<evidence type="ECO:0000313" key="1">
    <source>
        <dbReference type="EMBL" id="CBH10507.1"/>
    </source>
</evidence>
<dbReference type="KEGG" id="tbg:TbgDal_IV2100"/>
<gene>
    <name evidence="1" type="ORF">TbgDal_IV2100</name>
</gene>
<dbReference type="GeneID" id="23859626"/>
<proteinExistence type="predicted"/>
<name>C9ZMK4_TRYB9</name>
<dbReference type="Proteomes" id="UP000002316">
    <property type="component" value="Chromosome 4"/>
</dbReference>